<feature type="region of interest" description="Disordered" evidence="6">
    <location>
        <begin position="1"/>
        <end position="34"/>
    </location>
</feature>
<feature type="transmembrane region" description="Helical" evidence="7">
    <location>
        <begin position="647"/>
        <end position="679"/>
    </location>
</feature>
<feature type="transmembrane region" description="Helical" evidence="7">
    <location>
        <begin position="232"/>
        <end position="250"/>
    </location>
</feature>
<feature type="transmembrane region" description="Helical" evidence="7">
    <location>
        <begin position="715"/>
        <end position="734"/>
    </location>
</feature>
<evidence type="ECO:0000313" key="9">
    <source>
        <dbReference type="EMBL" id="CCC48688.1"/>
    </source>
</evidence>
<evidence type="ECO:0000256" key="5">
    <source>
        <dbReference type="ARBA" id="ARBA00023136"/>
    </source>
</evidence>
<name>G0TXJ8_TRYVY</name>
<evidence type="ECO:0000256" key="7">
    <source>
        <dbReference type="SAM" id="Phobius"/>
    </source>
</evidence>
<feature type="region of interest" description="Disordered" evidence="6">
    <location>
        <begin position="970"/>
        <end position="1010"/>
    </location>
</feature>
<dbReference type="EMBL" id="HE573023">
    <property type="protein sequence ID" value="CCC48688.1"/>
    <property type="molecule type" value="Genomic_DNA"/>
</dbReference>
<feature type="transmembrane region" description="Helical" evidence="7">
    <location>
        <begin position="257"/>
        <end position="274"/>
    </location>
</feature>
<feature type="transmembrane region" description="Helical" evidence="7">
    <location>
        <begin position="686"/>
        <end position="703"/>
    </location>
</feature>
<protein>
    <recommendedName>
        <fullName evidence="8">Integral membrane bound transporter domain-containing protein</fullName>
    </recommendedName>
</protein>
<dbReference type="Pfam" id="PF13515">
    <property type="entry name" value="FUSC_2"/>
    <property type="match status" value="1"/>
</dbReference>
<sequence>MPSNKRRKPHAGRRHGEEDSRSGHPQLTEQPIQYERIGTESGSWRYAEQIQELLRKMHSTGTCTKSQCCEYNQQPNTAGADHLACHGETPSGAGNLVDSFGLQPYEPLCSKHEYDRVTETESMTVNGNSSDYHARNGNSCHHGSRGASFKSTVPWQLREGASDPTCNYFSFLGTKKFWSQMQFSLRLTLVGMLIPCVLIAVTDSKPPFHGSMYAPLGVLAGGGDTFGRSASYLIQFLKSACIWLPVATVCQALQVERSFVVWAVIYLVVLFLVASSTENVTRKVCLLLFNIAFLQQLLQKTDIVAPTRLMVDWLIGALFAVGATLFPYPQLSTKLANKKMRFLHDNAVTAFRGLVACLWATTNLERSMMMIRVRYVMQLLDTLLDEMRDIETFAAYELIVFGSFEKRELRQQKLELLDKLRLNMLSMMRVIDIVQDHQDALDELFPRQHFRTSLMRPMENIIAALEELLEGLANAHERRTLSELDPLFEACGRTVKRLQDDFSESYRAVLPRLDSGRETKEFVSLVTSFLFTVVNFWQAIDEFHHCVVKGDKKSSKPSWRCILGMVTSAVVDFGRFVWSICHKPSTDTIYAILDAAKVSIAMLISTLFFYFTSPHSFLSGPTIIAYVSGVNPVEAVKASLARLIGTILGSVIGFFAASFCTTSAHVILSICISTAVMTFFRNSEKYGAISVCANFVIVSSLSLENITTEHVVSRIQQNTFAIIVYCLICVNVVPVSPTKLLVRKRIGVLSQISAIVGNLIALYNDPLLGSSRDEHGNDHQQRWYTWEGSLSRDMMLGPFTNELWRTQKFTTDRMRLRTFITVPEPDARICAFFEDVSCLREDLRVSAAIMPLAADEPDNSCEHTRVASYQLQSTLYRIFVLVYVMVCGWKLMRDKGYFTPEVHHLLHYLQPVVHDIRLVLRRFMGLLSFYLTHTSCPLGPELVKCLTQLHSLMEELRERTNQAILMTMSDTTGNKQQSGGTESKSVCAMGSGDGPPGSNVPNRAQGSDVQGVYAINRGKGLSEMRREVTASTLQSTDQEECTRHSAVKRKKRGSGKRSREIRPTTAPSPTKVPFGEVESGEDRNAKYFELEIQDPLHLDSHQAPASSQTPGVLDTPDDSAFHDHATSNDSVNVATSMTILDVEGLHAITLSLELMGKELKNVLLSSEIMVARQDG</sequence>
<feature type="compositionally biased region" description="Polar residues" evidence="6">
    <location>
        <begin position="970"/>
        <end position="984"/>
    </location>
</feature>
<feature type="transmembrane region" description="Helical" evidence="7">
    <location>
        <begin position="874"/>
        <end position="892"/>
    </location>
</feature>
<dbReference type="OMA" id="NEPIANH"/>
<accession>G0TXJ8</accession>
<feature type="transmembrane region" description="Helical" evidence="7">
    <location>
        <begin position="310"/>
        <end position="328"/>
    </location>
</feature>
<feature type="transmembrane region" description="Helical" evidence="7">
    <location>
        <begin position="560"/>
        <end position="578"/>
    </location>
</feature>
<feature type="compositionally biased region" description="Basic residues" evidence="6">
    <location>
        <begin position="1"/>
        <end position="13"/>
    </location>
</feature>
<feature type="transmembrane region" description="Helical" evidence="7">
    <location>
        <begin position="590"/>
        <end position="611"/>
    </location>
</feature>
<keyword evidence="2" id="KW-1003">Cell membrane</keyword>
<dbReference type="VEuPathDB" id="TriTrypDB:TvY486_0700320"/>
<dbReference type="PANTHER" id="PTHR30509:SF38">
    <property type="entry name" value="FUSARIC ACID RESISTANCE PROTEIN-LIKE"/>
    <property type="match status" value="1"/>
</dbReference>
<evidence type="ECO:0000256" key="1">
    <source>
        <dbReference type="ARBA" id="ARBA00004651"/>
    </source>
</evidence>
<keyword evidence="5 7" id="KW-0472">Membrane</keyword>
<evidence type="ECO:0000256" key="4">
    <source>
        <dbReference type="ARBA" id="ARBA00022989"/>
    </source>
</evidence>
<feature type="transmembrane region" description="Helical" evidence="7">
    <location>
        <begin position="183"/>
        <end position="202"/>
    </location>
</feature>
<dbReference type="AlphaFoldDB" id="G0TXJ8"/>
<dbReference type="InterPro" id="IPR049453">
    <property type="entry name" value="Memb_transporter_dom"/>
</dbReference>
<gene>
    <name evidence="9" type="ORF">TVY486_0700320</name>
</gene>
<feature type="region of interest" description="Disordered" evidence="6">
    <location>
        <begin position="1023"/>
        <end position="1077"/>
    </location>
</feature>
<organism evidence="9">
    <name type="scientific">Trypanosoma vivax (strain Y486)</name>
    <dbReference type="NCBI Taxonomy" id="1055687"/>
    <lineage>
        <taxon>Eukaryota</taxon>
        <taxon>Discoba</taxon>
        <taxon>Euglenozoa</taxon>
        <taxon>Kinetoplastea</taxon>
        <taxon>Metakinetoplastina</taxon>
        <taxon>Trypanosomatida</taxon>
        <taxon>Trypanosomatidae</taxon>
        <taxon>Trypanosoma</taxon>
        <taxon>Duttonella</taxon>
    </lineage>
</organism>
<feature type="compositionally biased region" description="Basic residues" evidence="6">
    <location>
        <begin position="1045"/>
        <end position="1056"/>
    </location>
</feature>
<proteinExistence type="predicted"/>
<keyword evidence="3 7" id="KW-0812">Transmembrane</keyword>
<feature type="compositionally biased region" description="Polar residues" evidence="6">
    <location>
        <begin position="999"/>
        <end position="1008"/>
    </location>
</feature>
<dbReference type="PANTHER" id="PTHR30509">
    <property type="entry name" value="P-HYDROXYBENZOIC ACID EFFLUX PUMP SUBUNIT-RELATED"/>
    <property type="match status" value="1"/>
</dbReference>
<keyword evidence="4 7" id="KW-1133">Transmembrane helix</keyword>
<reference evidence="9" key="1">
    <citation type="journal article" date="2012" name="Proc. Natl. Acad. Sci. U.S.A.">
        <title>Antigenic diversity is generated by distinct evolutionary mechanisms in African trypanosome species.</title>
        <authorList>
            <person name="Jackson A.P."/>
            <person name="Berry A."/>
            <person name="Aslett M."/>
            <person name="Allison H.C."/>
            <person name="Burton P."/>
            <person name="Vavrova-Anderson J."/>
            <person name="Brown R."/>
            <person name="Browne H."/>
            <person name="Corton N."/>
            <person name="Hauser H."/>
            <person name="Gamble J."/>
            <person name="Gilderthorp R."/>
            <person name="Marcello L."/>
            <person name="McQuillan J."/>
            <person name="Otto T.D."/>
            <person name="Quail M.A."/>
            <person name="Sanders M.J."/>
            <person name="van Tonder A."/>
            <person name="Ginger M.L."/>
            <person name="Field M.C."/>
            <person name="Barry J.D."/>
            <person name="Hertz-Fowler C."/>
            <person name="Berriman M."/>
        </authorList>
    </citation>
    <scope>NUCLEOTIDE SEQUENCE</scope>
    <source>
        <strain evidence="9">Y486</strain>
    </source>
</reference>
<evidence type="ECO:0000256" key="2">
    <source>
        <dbReference type="ARBA" id="ARBA00022475"/>
    </source>
</evidence>
<evidence type="ECO:0000259" key="8">
    <source>
        <dbReference type="Pfam" id="PF13515"/>
    </source>
</evidence>
<evidence type="ECO:0000256" key="6">
    <source>
        <dbReference type="SAM" id="MobiDB-lite"/>
    </source>
</evidence>
<evidence type="ECO:0000256" key="3">
    <source>
        <dbReference type="ARBA" id="ARBA00022692"/>
    </source>
</evidence>
<feature type="transmembrane region" description="Helical" evidence="7">
    <location>
        <begin position="522"/>
        <end position="540"/>
    </location>
</feature>
<comment type="subcellular location">
    <subcellularLocation>
        <location evidence="1">Cell membrane</location>
        <topology evidence="1">Multi-pass membrane protein</topology>
    </subcellularLocation>
</comment>
<dbReference type="GO" id="GO:0005886">
    <property type="term" value="C:plasma membrane"/>
    <property type="evidence" value="ECO:0007669"/>
    <property type="project" value="UniProtKB-SubCell"/>
</dbReference>
<feature type="domain" description="Integral membrane bound transporter" evidence="8">
    <location>
        <begin position="606"/>
        <end position="728"/>
    </location>
</feature>